<comment type="caution">
    <text evidence="3">The sequence shown here is derived from an EMBL/GenBank/DDBJ whole genome shotgun (WGS) entry which is preliminary data.</text>
</comment>
<evidence type="ECO:0000313" key="4">
    <source>
        <dbReference type="Proteomes" id="UP000649617"/>
    </source>
</evidence>
<dbReference type="OrthoDB" id="167398at2759"/>
<protein>
    <submittedName>
        <fullName evidence="3">Duox1 protein</fullName>
    </submittedName>
</protein>
<evidence type="ECO:0000256" key="1">
    <source>
        <dbReference type="SAM" id="Phobius"/>
    </source>
</evidence>
<dbReference type="GO" id="GO:0016491">
    <property type="term" value="F:oxidoreductase activity"/>
    <property type="evidence" value="ECO:0007669"/>
    <property type="project" value="InterPro"/>
</dbReference>
<dbReference type="InterPro" id="IPR013112">
    <property type="entry name" value="FAD-bd_8"/>
</dbReference>
<feature type="transmembrane region" description="Helical" evidence="1">
    <location>
        <begin position="41"/>
        <end position="62"/>
    </location>
</feature>
<dbReference type="InterPro" id="IPR017938">
    <property type="entry name" value="Riboflavin_synthase-like_b-brl"/>
</dbReference>
<accession>A0A812X1R3</accession>
<dbReference type="Proteomes" id="UP000649617">
    <property type="component" value="Unassembled WGS sequence"/>
</dbReference>
<keyword evidence="1" id="KW-1133">Transmembrane helix</keyword>
<dbReference type="Pfam" id="PF08022">
    <property type="entry name" value="FAD_binding_8"/>
    <property type="match status" value="1"/>
</dbReference>
<organism evidence="3 4">
    <name type="scientific">Symbiodinium pilosum</name>
    <name type="common">Dinoflagellate</name>
    <dbReference type="NCBI Taxonomy" id="2952"/>
    <lineage>
        <taxon>Eukaryota</taxon>
        <taxon>Sar</taxon>
        <taxon>Alveolata</taxon>
        <taxon>Dinophyceae</taxon>
        <taxon>Suessiales</taxon>
        <taxon>Symbiodiniaceae</taxon>
        <taxon>Symbiodinium</taxon>
    </lineage>
</organism>
<keyword evidence="1" id="KW-0472">Membrane</keyword>
<feature type="domain" description="FAD-binding 8" evidence="2">
    <location>
        <begin position="85"/>
        <end position="151"/>
    </location>
</feature>
<keyword evidence="4" id="KW-1185">Reference proteome</keyword>
<name>A0A812X1R3_SYMPI</name>
<reference evidence="3" key="1">
    <citation type="submission" date="2021-02" db="EMBL/GenBank/DDBJ databases">
        <authorList>
            <person name="Dougan E. K."/>
            <person name="Rhodes N."/>
            <person name="Thang M."/>
            <person name="Chan C."/>
        </authorList>
    </citation>
    <scope>NUCLEOTIDE SEQUENCE</scope>
</reference>
<proteinExistence type="predicted"/>
<dbReference type="AlphaFoldDB" id="A0A812X1R3"/>
<evidence type="ECO:0000313" key="3">
    <source>
        <dbReference type="EMBL" id="CAE7713003.1"/>
    </source>
</evidence>
<gene>
    <name evidence="3" type="primary">Duox1</name>
    <name evidence="3" type="ORF">SPIL2461_LOCUS20224</name>
</gene>
<evidence type="ECO:0000259" key="2">
    <source>
        <dbReference type="Pfam" id="PF08022"/>
    </source>
</evidence>
<keyword evidence="1" id="KW-0812">Transmembrane</keyword>
<feature type="transmembrane region" description="Helical" evidence="1">
    <location>
        <begin position="18"/>
        <end position="35"/>
    </location>
</feature>
<sequence>MILGVVAAPFVHYDKFKLLHFLSMWGYILAIVHMLDHAVALQTIASIAVAAGNCVALLAFIVQKVYTKASAGKVTVKKAELVKESGGQHLFLTMSVPNFKFKPGQWGHLAVGKASPVPHPFTLIPGESSDEVRIFMKINRSGFTSKMAKICAARLTMK</sequence>
<dbReference type="SUPFAM" id="SSF63380">
    <property type="entry name" value="Riboflavin synthase domain-like"/>
    <property type="match status" value="1"/>
</dbReference>
<dbReference type="EMBL" id="CAJNIZ010045193">
    <property type="protein sequence ID" value="CAE7713003.1"/>
    <property type="molecule type" value="Genomic_DNA"/>
</dbReference>